<dbReference type="PANTHER" id="PTHR46289:SF2">
    <property type="entry name" value="THAP DOMAIN CONTAINING 12"/>
    <property type="match status" value="1"/>
</dbReference>
<reference evidence="1" key="2">
    <citation type="journal article" date="2015" name="Fish Shellfish Immunol.">
        <title>Early steps in the European eel (Anguilla anguilla)-Vibrio vulnificus interaction in the gills: Role of the RtxA13 toxin.</title>
        <authorList>
            <person name="Callol A."/>
            <person name="Pajuelo D."/>
            <person name="Ebbesson L."/>
            <person name="Teles M."/>
            <person name="MacKenzie S."/>
            <person name="Amaro C."/>
        </authorList>
    </citation>
    <scope>NUCLEOTIDE SEQUENCE</scope>
</reference>
<accession>A0A0E9VM26</accession>
<protein>
    <submittedName>
        <fullName evidence="1">Uncharacterized protein</fullName>
    </submittedName>
</protein>
<name>A0A0E9VM26_ANGAN</name>
<evidence type="ECO:0000313" key="1">
    <source>
        <dbReference type="EMBL" id="JAH78253.1"/>
    </source>
</evidence>
<proteinExistence type="predicted"/>
<dbReference type="InterPro" id="IPR052958">
    <property type="entry name" value="IFN-induced_PKR_regulator"/>
</dbReference>
<dbReference type="AlphaFoldDB" id="A0A0E9VM26"/>
<reference evidence="1" key="1">
    <citation type="submission" date="2014-11" db="EMBL/GenBank/DDBJ databases">
        <authorList>
            <person name="Amaro Gonzalez C."/>
        </authorList>
    </citation>
    <scope>NUCLEOTIDE SEQUENCE</scope>
</reference>
<organism evidence="1">
    <name type="scientific">Anguilla anguilla</name>
    <name type="common">European freshwater eel</name>
    <name type="synonym">Muraena anguilla</name>
    <dbReference type="NCBI Taxonomy" id="7936"/>
    <lineage>
        <taxon>Eukaryota</taxon>
        <taxon>Metazoa</taxon>
        <taxon>Chordata</taxon>
        <taxon>Craniata</taxon>
        <taxon>Vertebrata</taxon>
        <taxon>Euteleostomi</taxon>
        <taxon>Actinopterygii</taxon>
        <taxon>Neopterygii</taxon>
        <taxon>Teleostei</taxon>
        <taxon>Anguilliformes</taxon>
        <taxon>Anguillidae</taxon>
        <taxon>Anguilla</taxon>
    </lineage>
</organism>
<dbReference type="EMBL" id="GBXM01030324">
    <property type="protein sequence ID" value="JAH78253.1"/>
    <property type="molecule type" value="Transcribed_RNA"/>
</dbReference>
<sequence>MWSKSIPVPAITRALDTMGEVLLFFSSDPALEKQLDLVIAEGLRESYEKVQELQGKFCSVWLEKHDSYEVFCADVGTFSCVFGQNQEQQATALESQYP</sequence>
<dbReference type="PANTHER" id="PTHR46289">
    <property type="entry name" value="52 KDA REPRESSOR OF THE INHIBITOR OF THE PROTEIN KINASE-LIKE PROTEIN-RELATED"/>
    <property type="match status" value="1"/>
</dbReference>